<dbReference type="PANTHER" id="PTHR31852">
    <property type="entry name" value="LATE EMBRYOGENESIS ABUNDANT (LEA) HYDROXYPROLINE-RICH GLYCOPROTEIN FAMILY"/>
    <property type="match status" value="1"/>
</dbReference>
<feature type="transmembrane region" description="Helical" evidence="1">
    <location>
        <begin position="20"/>
        <end position="43"/>
    </location>
</feature>
<organism evidence="2 3">
    <name type="scientific">Escallonia rubra</name>
    <dbReference type="NCBI Taxonomy" id="112253"/>
    <lineage>
        <taxon>Eukaryota</taxon>
        <taxon>Viridiplantae</taxon>
        <taxon>Streptophyta</taxon>
        <taxon>Embryophyta</taxon>
        <taxon>Tracheophyta</taxon>
        <taxon>Spermatophyta</taxon>
        <taxon>Magnoliopsida</taxon>
        <taxon>eudicotyledons</taxon>
        <taxon>Gunneridae</taxon>
        <taxon>Pentapetalae</taxon>
        <taxon>asterids</taxon>
        <taxon>campanulids</taxon>
        <taxon>Escalloniales</taxon>
        <taxon>Escalloniaceae</taxon>
        <taxon>Escallonia</taxon>
    </lineage>
</organism>
<evidence type="ECO:0000313" key="3">
    <source>
        <dbReference type="Proteomes" id="UP001187471"/>
    </source>
</evidence>
<dbReference type="Proteomes" id="UP001187471">
    <property type="component" value="Unassembled WGS sequence"/>
</dbReference>
<sequence length="116" mass="13236">MVEAGSVESQDLRRQKMKKYIIYGVAFVIFQVIVLSIMGLTIMKFRNPKFRVRSATFDDTFDVGTAADPSFNIAMNTKFGVMNNNFGPFKYQNATVDFYYRNTKILSPPPKIQNSS</sequence>
<dbReference type="EMBL" id="JAVXUO010001311">
    <property type="protein sequence ID" value="KAK2983600.1"/>
    <property type="molecule type" value="Genomic_DNA"/>
</dbReference>
<reference evidence="2" key="1">
    <citation type="submission" date="2022-12" db="EMBL/GenBank/DDBJ databases">
        <title>Draft genome assemblies for two species of Escallonia (Escalloniales).</title>
        <authorList>
            <person name="Chanderbali A."/>
            <person name="Dervinis C."/>
            <person name="Anghel I."/>
            <person name="Soltis D."/>
            <person name="Soltis P."/>
            <person name="Zapata F."/>
        </authorList>
    </citation>
    <scope>NUCLEOTIDE SEQUENCE</scope>
    <source>
        <strain evidence="2">UCBG92.1500</strain>
        <tissue evidence="2">Leaf</tissue>
    </source>
</reference>
<keyword evidence="1" id="KW-0472">Membrane</keyword>
<keyword evidence="1" id="KW-1133">Transmembrane helix</keyword>
<dbReference type="AlphaFoldDB" id="A0AA88RJC4"/>
<keyword evidence="1" id="KW-0812">Transmembrane</keyword>
<keyword evidence="3" id="KW-1185">Reference proteome</keyword>
<name>A0AA88RJC4_9ASTE</name>
<protein>
    <recommendedName>
        <fullName evidence="4">Late embryogenesis abundant protein LEA-2 subgroup domain-containing protein</fullName>
    </recommendedName>
</protein>
<evidence type="ECO:0008006" key="4">
    <source>
        <dbReference type="Google" id="ProtNLM"/>
    </source>
</evidence>
<dbReference type="InterPro" id="IPR055301">
    <property type="entry name" value="Lea14-like_2"/>
</dbReference>
<evidence type="ECO:0000256" key="1">
    <source>
        <dbReference type="SAM" id="Phobius"/>
    </source>
</evidence>
<proteinExistence type="predicted"/>
<accession>A0AA88RJC4</accession>
<gene>
    <name evidence="2" type="ORF">RJ640_023134</name>
</gene>
<comment type="caution">
    <text evidence="2">The sequence shown here is derived from an EMBL/GenBank/DDBJ whole genome shotgun (WGS) entry which is preliminary data.</text>
</comment>
<evidence type="ECO:0000313" key="2">
    <source>
        <dbReference type="EMBL" id="KAK2983600.1"/>
    </source>
</evidence>